<dbReference type="Pfam" id="PF02014">
    <property type="entry name" value="Reeler"/>
    <property type="match status" value="1"/>
</dbReference>
<accession>A0AAN8WD99</accession>
<dbReference type="InterPro" id="IPR051237">
    <property type="entry name" value="Ferric-chelate_Red/DefProt"/>
</dbReference>
<dbReference type="InterPro" id="IPR002861">
    <property type="entry name" value="Reeler_dom"/>
</dbReference>
<dbReference type="CDD" id="cd08544">
    <property type="entry name" value="Reeler"/>
    <property type="match status" value="1"/>
</dbReference>
<dbReference type="PANTHER" id="PTHR45828">
    <property type="entry name" value="CYTOCHROME B561/FERRIC REDUCTASE TRANSMEMBRANE"/>
    <property type="match status" value="1"/>
</dbReference>
<dbReference type="EMBL" id="JAXCGZ010021357">
    <property type="protein sequence ID" value="KAK7053125.1"/>
    <property type="molecule type" value="Genomic_DNA"/>
</dbReference>
<protein>
    <submittedName>
        <fullName evidence="3">DOMON domain-containing protein frrs1L</fullName>
    </submittedName>
</protein>
<proteinExistence type="predicted"/>
<comment type="caution">
    <text evidence="3">The sequence shown here is derived from an EMBL/GenBank/DDBJ whole genome shotgun (WGS) entry which is preliminary data.</text>
</comment>
<keyword evidence="1" id="KW-0732">Signal</keyword>
<keyword evidence="4" id="KW-1185">Reference proteome</keyword>
<name>A0AAN8WD99_HALRR</name>
<dbReference type="PANTHER" id="PTHR45828:SF36">
    <property type="entry name" value="REELIN DOMAIN-CONTAINING PROTEIN"/>
    <property type="match status" value="1"/>
</dbReference>
<evidence type="ECO:0000313" key="3">
    <source>
        <dbReference type="EMBL" id="KAK7053125.1"/>
    </source>
</evidence>
<evidence type="ECO:0000259" key="2">
    <source>
        <dbReference type="Pfam" id="PF02014"/>
    </source>
</evidence>
<organism evidence="3 4">
    <name type="scientific">Halocaridina rubra</name>
    <name type="common">Hawaiian red shrimp</name>
    <dbReference type="NCBI Taxonomy" id="373956"/>
    <lineage>
        <taxon>Eukaryota</taxon>
        <taxon>Metazoa</taxon>
        <taxon>Ecdysozoa</taxon>
        <taxon>Arthropoda</taxon>
        <taxon>Crustacea</taxon>
        <taxon>Multicrustacea</taxon>
        <taxon>Malacostraca</taxon>
        <taxon>Eumalacostraca</taxon>
        <taxon>Eucarida</taxon>
        <taxon>Decapoda</taxon>
        <taxon>Pleocyemata</taxon>
        <taxon>Caridea</taxon>
        <taxon>Atyoidea</taxon>
        <taxon>Atyidae</taxon>
        <taxon>Halocaridina</taxon>
    </lineage>
</organism>
<feature type="signal peptide" evidence="1">
    <location>
        <begin position="1"/>
        <end position="21"/>
    </location>
</feature>
<dbReference type="GO" id="GO:0016020">
    <property type="term" value="C:membrane"/>
    <property type="evidence" value="ECO:0007669"/>
    <property type="project" value="TreeGrafter"/>
</dbReference>
<dbReference type="InterPro" id="IPR042307">
    <property type="entry name" value="Reeler_sf"/>
</dbReference>
<dbReference type="Gene3D" id="2.60.40.4060">
    <property type="entry name" value="Reeler domain"/>
    <property type="match status" value="1"/>
</dbReference>
<gene>
    <name evidence="3" type="primary">FRRS1_2</name>
    <name evidence="3" type="ORF">SK128_016720</name>
</gene>
<dbReference type="AlphaFoldDB" id="A0AAN8WD99"/>
<reference evidence="3 4" key="1">
    <citation type="submission" date="2023-11" db="EMBL/GenBank/DDBJ databases">
        <title>Halocaridina rubra genome assembly.</title>
        <authorList>
            <person name="Smith C."/>
        </authorList>
    </citation>
    <scope>NUCLEOTIDE SEQUENCE [LARGE SCALE GENOMIC DNA]</scope>
    <source>
        <strain evidence="3">EP-1</strain>
        <tissue evidence="3">Whole</tissue>
    </source>
</reference>
<feature type="domain" description="Reelin" evidence="2">
    <location>
        <begin position="31"/>
        <end position="107"/>
    </location>
</feature>
<dbReference type="Proteomes" id="UP001381693">
    <property type="component" value="Unassembled WGS sequence"/>
</dbReference>
<feature type="chain" id="PRO_5042889337" evidence="1">
    <location>
        <begin position="22"/>
        <end position="125"/>
    </location>
</feature>
<evidence type="ECO:0000256" key="1">
    <source>
        <dbReference type="SAM" id="SignalP"/>
    </source>
</evidence>
<evidence type="ECO:0000313" key="4">
    <source>
        <dbReference type="Proteomes" id="UP001381693"/>
    </source>
</evidence>
<sequence>MRHLLKTLFLVWLSATSSVLGYSRGAPDTTCASLEPGHGLSRQNSPSPYIITPGAATVEGAKRILVTLKAPDNVEGFKGFLVQARKADSQEIVGTFFTTDHSVFTCGKGISIPQIAWENIEYDIE</sequence>